<dbReference type="AlphaFoldDB" id="A0A8E0RZJ6"/>
<organism evidence="2 3">
    <name type="scientific">Fasciolopsis buskii</name>
    <dbReference type="NCBI Taxonomy" id="27845"/>
    <lineage>
        <taxon>Eukaryota</taxon>
        <taxon>Metazoa</taxon>
        <taxon>Spiralia</taxon>
        <taxon>Lophotrochozoa</taxon>
        <taxon>Platyhelminthes</taxon>
        <taxon>Trematoda</taxon>
        <taxon>Digenea</taxon>
        <taxon>Plagiorchiida</taxon>
        <taxon>Echinostomata</taxon>
        <taxon>Echinostomatoidea</taxon>
        <taxon>Fasciolidae</taxon>
        <taxon>Fasciolopsis</taxon>
    </lineage>
</organism>
<feature type="non-terminal residue" evidence="2">
    <location>
        <position position="1"/>
    </location>
</feature>
<dbReference type="OrthoDB" id="60477at2759"/>
<evidence type="ECO:0000313" key="2">
    <source>
        <dbReference type="EMBL" id="KAA0195508.1"/>
    </source>
</evidence>
<sequence length="366" mass="43026">ATFDGATKLDFNVFLQLHGKQLISCGIPEHFWEKLHEKLQNEVSHFQYVTSAAFSTKSYDAHRYVMFNCIEYLNEDGDDSNNFNITDTENVNTNLDLDWEVTVCGEELSYSAADSIFLIDHAWTFEPGSIRESLEKVSGLKDRMASLMNIRTTDPDELIDSICKHCWRFCRHYKMSPCVHAEMLHQNPELQQLRWYILDELGSRIGHSDEPTARIVPFFYIPRRICYSVFWPLKDLRRGDVITVDYIEHIKDVRMRPYYLLPWWPEDHSEESVDHTFTLTDEFFTVRFGFCMPKPNQFLKMPAHRVQESLPDPSCVDVRPLSDEKITVYTDVSLLRTFLTDPRFVLTDTMNDAQILWLFNHFKDFA</sequence>
<keyword evidence="2" id="KW-0436">Ligase</keyword>
<feature type="domain" description="Tubulin--tyrosine ligase-like protein 12 SET-like" evidence="1">
    <location>
        <begin position="94"/>
        <end position="267"/>
    </location>
</feature>
<dbReference type="Pfam" id="PF25556">
    <property type="entry name" value="SET_TTL"/>
    <property type="match status" value="1"/>
</dbReference>
<proteinExistence type="predicted"/>
<reference evidence="2" key="1">
    <citation type="submission" date="2019-05" db="EMBL/GenBank/DDBJ databases">
        <title>Annotation for the trematode Fasciolopsis buski.</title>
        <authorList>
            <person name="Choi Y.-J."/>
        </authorList>
    </citation>
    <scope>NUCLEOTIDE SEQUENCE</scope>
    <source>
        <strain evidence="2">HT</strain>
        <tissue evidence="2">Whole worm</tissue>
    </source>
</reference>
<dbReference type="InterPro" id="IPR027749">
    <property type="entry name" value="TTLL12"/>
</dbReference>
<evidence type="ECO:0000313" key="3">
    <source>
        <dbReference type="Proteomes" id="UP000728185"/>
    </source>
</evidence>
<name>A0A8E0RZJ6_9TREM</name>
<dbReference type="GO" id="GO:0016874">
    <property type="term" value="F:ligase activity"/>
    <property type="evidence" value="ECO:0007669"/>
    <property type="project" value="UniProtKB-KW"/>
</dbReference>
<dbReference type="Proteomes" id="UP000728185">
    <property type="component" value="Unassembled WGS sequence"/>
</dbReference>
<keyword evidence="3" id="KW-1185">Reference proteome</keyword>
<dbReference type="PANTHER" id="PTHR46088:SF1">
    <property type="entry name" value="TUBULIN--TYROSINE LIGASE-LIKE PROTEIN 12"/>
    <property type="match status" value="1"/>
</dbReference>
<dbReference type="PANTHER" id="PTHR46088">
    <property type="entry name" value="TUBULIN--TYROSINE LIGASE-LIKE PROTEIN 12"/>
    <property type="match status" value="1"/>
</dbReference>
<dbReference type="InterPro" id="IPR057954">
    <property type="entry name" value="SET_TTL12"/>
</dbReference>
<accession>A0A8E0RZJ6</accession>
<dbReference type="EMBL" id="LUCM01003658">
    <property type="protein sequence ID" value="KAA0195508.1"/>
    <property type="molecule type" value="Genomic_DNA"/>
</dbReference>
<comment type="caution">
    <text evidence="2">The sequence shown here is derived from an EMBL/GenBank/DDBJ whole genome shotgun (WGS) entry which is preliminary data.</text>
</comment>
<protein>
    <submittedName>
        <fullName evidence="2">Tubulin--tyrosine ligase protein 12</fullName>
    </submittedName>
</protein>
<evidence type="ECO:0000259" key="1">
    <source>
        <dbReference type="Pfam" id="PF25556"/>
    </source>
</evidence>
<dbReference type="GO" id="GO:0005737">
    <property type="term" value="C:cytoplasm"/>
    <property type="evidence" value="ECO:0007669"/>
    <property type="project" value="TreeGrafter"/>
</dbReference>
<gene>
    <name evidence="2" type="ORF">FBUS_10303</name>
</gene>